<dbReference type="Proteomes" id="UP000632659">
    <property type="component" value="Unassembled WGS sequence"/>
</dbReference>
<evidence type="ECO:0000313" key="7">
    <source>
        <dbReference type="Proteomes" id="UP000632659"/>
    </source>
</evidence>
<dbReference type="InterPro" id="IPR001789">
    <property type="entry name" value="Sig_transdc_resp-reg_receiver"/>
</dbReference>
<evidence type="ECO:0000256" key="1">
    <source>
        <dbReference type="ARBA" id="ARBA00018672"/>
    </source>
</evidence>
<dbReference type="Pfam" id="PF00072">
    <property type="entry name" value="Response_reg"/>
    <property type="match status" value="1"/>
</dbReference>
<accession>A0A8J6PC18</accession>
<dbReference type="PROSITE" id="PS50110">
    <property type="entry name" value="RESPONSE_REGULATORY"/>
    <property type="match status" value="1"/>
</dbReference>
<dbReference type="EMBL" id="JACRTL010000006">
    <property type="protein sequence ID" value="MBC8611452.1"/>
    <property type="molecule type" value="Genomic_DNA"/>
</dbReference>
<comment type="function">
    <text evidence="3">May play the central regulatory role in sporulation. It may be an element of the effector pathway responsible for the activation of sporulation genes in response to nutritional stress. Spo0A may act in concert with spo0H (a sigma factor) to control the expression of some genes that are critical to the sporulation process.</text>
</comment>
<dbReference type="CDD" id="cd00156">
    <property type="entry name" value="REC"/>
    <property type="match status" value="1"/>
</dbReference>
<evidence type="ECO:0000259" key="5">
    <source>
        <dbReference type="PROSITE" id="PS50110"/>
    </source>
</evidence>
<evidence type="ECO:0000256" key="3">
    <source>
        <dbReference type="ARBA" id="ARBA00024867"/>
    </source>
</evidence>
<feature type="domain" description="Response regulatory" evidence="5">
    <location>
        <begin position="3"/>
        <end position="114"/>
    </location>
</feature>
<dbReference type="SMART" id="SM00448">
    <property type="entry name" value="REC"/>
    <property type="match status" value="1"/>
</dbReference>
<name>A0A8J6PC18_9FIRM</name>
<reference evidence="6" key="1">
    <citation type="submission" date="2020-08" db="EMBL/GenBank/DDBJ databases">
        <title>Genome public.</title>
        <authorList>
            <person name="Liu C."/>
            <person name="Sun Q."/>
        </authorList>
    </citation>
    <scope>NUCLEOTIDE SEQUENCE</scope>
    <source>
        <strain evidence="6">NSJ-15</strain>
    </source>
</reference>
<keyword evidence="7" id="KW-1185">Reference proteome</keyword>
<dbReference type="InterPro" id="IPR011006">
    <property type="entry name" value="CheY-like_superfamily"/>
</dbReference>
<sequence length="127" mass="14248">MKTILLVDDDSFIRQLLAKLFQKNGFSVAEADGVWSAKQFLETDQAELVCSDLNMPDGNGFELYNYVHQNYPDIGFMLLTNDLRLSVCNKANEYGIPIEAKNSSVLIEKIAKQLNAGSPYEKQGRNP</sequence>
<dbReference type="AlphaFoldDB" id="A0A8J6PC18"/>
<dbReference type="SUPFAM" id="SSF52172">
    <property type="entry name" value="CheY-like"/>
    <property type="match status" value="1"/>
</dbReference>
<proteinExistence type="predicted"/>
<gene>
    <name evidence="6" type="ORF">H8702_10105</name>
</gene>
<comment type="caution">
    <text evidence="6">The sequence shown here is derived from an EMBL/GenBank/DDBJ whole genome shotgun (WGS) entry which is preliminary data.</text>
</comment>
<feature type="modified residue" description="4-aspartylphosphate" evidence="4">
    <location>
        <position position="52"/>
    </location>
</feature>
<dbReference type="RefSeq" id="WP_177827856.1">
    <property type="nucleotide sequence ID" value="NZ_JACRTL010000006.1"/>
</dbReference>
<dbReference type="PANTHER" id="PTHR44591:SF19">
    <property type="entry name" value="TWO-COMPONENT RESPONSE REGULATOR-RELATED"/>
    <property type="match status" value="1"/>
</dbReference>
<evidence type="ECO:0000313" key="6">
    <source>
        <dbReference type="EMBL" id="MBC8611452.1"/>
    </source>
</evidence>
<dbReference type="PANTHER" id="PTHR44591">
    <property type="entry name" value="STRESS RESPONSE REGULATOR PROTEIN 1"/>
    <property type="match status" value="1"/>
</dbReference>
<protein>
    <recommendedName>
        <fullName evidence="1">Stage 0 sporulation protein A homolog</fullName>
    </recommendedName>
</protein>
<dbReference type="GO" id="GO:0000160">
    <property type="term" value="P:phosphorelay signal transduction system"/>
    <property type="evidence" value="ECO:0007669"/>
    <property type="project" value="InterPro"/>
</dbReference>
<dbReference type="Gene3D" id="3.40.50.2300">
    <property type="match status" value="1"/>
</dbReference>
<evidence type="ECO:0000256" key="4">
    <source>
        <dbReference type="PROSITE-ProRule" id="PRU00169"/>
    </source>
</evidence>
<keyword evidence="2 4" id="KW-0597">Phosphoprotein</keyword>
<evidence type="ECO:0000256" key="2">
    <source>
        <dbReference type="ARBA" id="ARBA00022553"/>
    </source>
</evidence>
<dbReference type="InterPro" id="IPR050595">
    <property type="entry name" value="Bact_response_regulator"/>
</dbReference>
<organism evidence="6 7">
    <name type="scientific">Massiliimalia timonensis</name>
    <dbReference type="NCBI Taxonomy" id="1987501"/>
    <lineage>
        <taxon>Bacteria</taxon>
        <taxon>Bacillati</taxon>
        <taxon>Bacillota</taxon>
        <taxon>Clostridia</taxon>
        <taxon>Eubacteriales</taxon>
        <taxon>Oscillospiraceae</taxon>
        <taxon>Massiliimalia</taxon>
    </lineage>
</organism>